<proteinExistence type="inferred from homology"/>
<evidence type="ECO:0000256" key="8">
    <source>
        <dbReference type="ARBA" id="ARBA00023010"/>
    </source>
</evidence>
<dbReference type="SMART" id="SM01323">
    <property type="entry name" value="YajC"/>
    <property type="match status" value="1"/>
</dbReference>
<evidence type="ECO:0000313" key="11">
    <source>
        <dbReference type="EMBL" id="SHG13157.1"/>
    </source>
</evidence>
<dbReference type="GO" id="GO:0005886">
    <property type="term" value="C:plasma membrane"/>
    <property type="evidence" value="ECO:0007669"/>
    <property type="project" value="UniProtKB-SubCell"/>
</dbReference>
<dbReference type="PANTHER" id="PTHR33909">
    <property type="entry name" value="SEC TRANSLOCON ACCESSORY COMPLEX SUBUNIT YAJC"/>
    <property type="match status" value="1"/>
</dbReference>
<dbReference type="STRING" id="2017.SAMN05444320_106482"/>
<reference evidence="11 12" key="1">
    <citation type="submission" date="2016-11" db="EMBL/GenBank/DDBJ databases">
        <authorList>
            <person name="Jaros S."/>
            <person name="Januszkiewicz K."/>
            <person name="Wedrychowicz H."/>
        </authorList>
    </citation>
    <scope>NUCLEOTIDE SEQUENCE [LARGE SCALE GENOMIC DNA]</scope>
    <source>
        <strain evidence="11 12">DSM 44523</strain>
    </source>
</reference>
<keyword evidence="5" id="KW-0812">Transmembrane</keyword>
<dbReference type="OrthoDB" id="2200301at2"/>
<accession>A0A1M5HB60</accession>
<keyword evidence="6" id="KW-0653">Protein transport</keyword>
<protein>
    <submittedName>
        <fullName evidence="11">Preprotein translocase subunit YajC</fullName>
    </submittedName>
</protein>
<evidence type="ECO:0000256" key="9">
    <source>
        <dbReference type="ARBA" id="ARBA00023136"/>
    </source>
</evidence>
<keyword evidence="7" id="KW-1133">Transmembrane helix</keyword>
<name>A0A1M5HB60_STRHI</name>
<dbReference type="AlphaFoldDB" id="A0A1M5HB60"/>
<evidence type="ECO:0000256" key="6">
    <source>
        <dbReference type="ARBA" id="ARBA00022927"/>
    </source>
</evidence>
<keyword evidence="8" id="KW-0811">Translocation</keyword>
<comment type="similarity">
    <text evidence="2">Belongs to the YajC family.</text>
</comment>
<dbReference type="InterPro" id="IPR003849">
    <property type="entry name" value="Preprotein_translocase_YajC"/>
</dbReference>
<keyword evidence="3" id="KW-0813">Transport</keyword>
<dbReference type="GO" id="GO:0015031">
    <property type="term" value="P:protein transport"/>
    <property type="evidence" value="ECO:0007669"/>
    <property type="project" value="UniProtKB-KW"/>
</dbReference>
<dbReference type="Pfam" id="PF02699">
    <property type="entry name" value="YajC"/>
    <property type="match status" value="1"/>
</dbReference>
<evidence type="ECO:0000256" key="4">
    <source>
        <dbReference type="ARBA" id="ARBA00022475"/>
    </source>
</evidence>
<keyword evidence="9" id="KW-0472">Membrane</keyword>
<evidence type="ECO:0000313" key="12">
    <source>
        <dbReference type="Proteomes" id="UP000184501"/>
    </source>
</evidence>
<keyword evidence="12" id="KW-1185">Reference proteome</keyword>
<dbReference type="NCBIfam" id="TIGR00739">
    <property type="entry name" value="yajC"/>
    <property type="match status" value="1"/>
</dbReference>
<comment type="subcellular location">
    <subcellularLocation>
        <location evidence="1">Cell membrane</location>
        <topology evidence="1">Single-pass membrane protein</topology>
    </subcellularLocation>
</comment>
<evidence type="ECO:0000256" key="10">
    <source>
        <dbReference type="SAM" id="MobiDB-lite"/>
    </source>
</evidence>
<gene>
    <name evidence="11" type="ORF">SAMN05444320_106482</name>
</gene>
<organism evidence="11 12">
    <name type="scientific">Streptoalloteichus hindustanus</name>
    <dbReference type="NCBI Taxonomy" id="2017"/>
    <lineage>
        <taxon>Bacteria</taxon>
        <taxon>Bacillati</taxon>
        <taxon>Actinomycetota</taxon>
        <taxon>Actinomycetes</taxon>
        <taxon>Pseudonocardiales</taxon>
        <taxon>Pseudonocardiaceae</taxon>
        <taxon>Streptoalloteichus</taxon>
    </lineage>
</organism>
<evidence type="ECO:0000256" key="1">
    <source>
        <dbReference type="ARBA" id="ARBA00004162"/>
    </source>
</evidence>
<dbReference type="Proteomes" id="UP000184501">
    <property type="component" value="Unassembled WGS sequence"/>
</dbReference>
<sequence length="128" mass="13731">MDASFLFPLLIILLALPLFLSTRKQKKMMQEMQSLQNSLGPGDRVMTTSGLYGTVVGTDEDTLDVEIAPGVVTTWLRAAVREKVQTDTAGTDSATTVEATEEPAAEAPKDKKDGPQVAPPLEQGNNGR</sequence>
<evidence type="ECO:0000256" key="7">
    <source>
        <dbReference type="ARBA" id="ARBA00022989"/>
    </source>
</evidence>
<dbReference type="PANTHER" id="PTHR33909:SF1">
    <property type="entry name" value="SEC TRANSLOCON ACCESSORY COMPLEX SUBUNIT YAJC"/>
    <property type="match status" value="1"/>
</dbReference>
<keyword evidence="4" id="KW-1003">Cell membrane</keyword>
<dbReference type="EMBL" id="FQVN01000006">
    <property type="protein sequence ID" value="SHG13157.1"/>
    <property type="molecule type" value="Genomic_DNA"/>
</dbReference>
<dbReference type="RefSeq" id="WP_073485823.1">
    <property type="nucleotide sequence ID" value="NZ_FQVN01000006.1"/>
</dbReference>
<evidence type="ECO:0000256" key="3">
    <source>
        <dbReference type="ARBA" id="ARBA00022448"/>
    </source>
</evidence>
<evidence type="ECO:0000256" key="5">
    <source>
        <dbReference type="ARBA" id="ARBA00022692"/>
    </source>
</evidence>
<evidence type="ECO:0000256" key="2">
    <source>
        <dbReference type="ARBA" id="ARBA00006742"/>
    </source>
</evidence>
<feature type="region of interest" description="Disordered" evidence="10">
    <location>
        <begin position="83"/>
        <end position="128"/>
    </location>
</feature>